<organism evidence="2 3">
    <name type="scientific">Nitratidesulfovibrio vulgaris (strain DP4)</name>
    <name type="common">Desulfovibrio vulgaris</name>
    <dbReference type="NCBI Taxonomy" id="391774"/>
    <lineage>
        <taxon>Bacteria</taxon>
        <taxon>Pseudomonadati</taxon>
        <taxon>Thermodesulfobacteriota</taxon>
        <taxon>Desulfovibrionia</taxon>
        <taxon>Desulfovibrionales</taxon>
        <taxon>Desulfovibrionaceae</taxon>
        <taxon>Nitratidesulfovibrio</taxon>
    </lineage>
</organism>
<reference evidence="3" key="1">
    <citation type="journal article" date="2009" name="Environ. Microbiol.">
        <title>Contribution of mobile genetic elements to Desulfovibrio vulgaris genome plasticity.</title>
        <authorList>
            <person name="Walker C.B."/>
            <person name="Stolyar S."/>
            <person name="Chivian D."/>
            <person name="Pinel N."/>
            <person name="Gabster J.A."/>
            <person name="Dehal P.S."/>
            <person name="He Z."/>
            <person name="Yang Z.K."/>
            <person name="Yen H.C."/>
            <person name="Zhou J."/>
            <person name="Wall J.D."/>
            <person name="Hazen T.C."/>
            <person name="Arkin A.P."/>
            <person name="Stahl D.A."/>
        </authorList>
    </citation>
    <scope>NUCLEOTIDE SEQUENCE [LARGE SCALE GENOMIC DNA]</scope>
    <source>
        <strain evidence="3">DP4</strain>
    </source>
</reference>
<name>A0A0H3A7K4_NITV4</name>
<feature type="region of interest" description="Disordered" evidence="1">
    <location>
        <begin position="1"/>
        <end position="32"/>
    </location>
</feature>
<dbReference type="AlphaFoldDB" id="A0A0H3A7K4"/>
<accession>A0A0H3A7K4</accession>
<evidence type="ECO:0000313" key="2">
    <source>
        <dbReference type="EMBL" id="ABM27445.1"/>
    </source>
</evidence>
<evidence type="ECO:0000313" key="3">
    <source>
        <dbReference type="Proteomes" id="UP000009173"/>
    </source>
</evidence>
<dbReference type="SMR" id="A0A0H3A7K4"/>
<evidence type="ECO:0000256" key="1">
    <source>
        <dbReference type="SAM" id="MobiDB-lite"/>
    </source>
</evidence>
<dbReference type="HOGENOM" id="CLU_2583974_0_0_7"/>
<dbReference type="Proteomes" id="UP000009173">
    <property type="component" value="Chromosome"/>
</dbReference>
<sequence length="80" mass="8976">MILNSSQLEALRQRNDEELHRNGQGTPGYPAGTIRDLLQTIEALKKEKKKWQRTAQERGQALEAVRAVVSRVHLPGDGSE</sequence>
<dbReference type="RefSeq" id="WP_010940206.1">
    <property type="nucleotide sequence ID" value="NC_008751.1"/>
</dbReference>
<feature type="compositionally biased region" description="Basic and acidic residues" evidence="1">
    <location>
        <begin position="11"/>
        <end position="21"/>
    </location>
</feature>
<protein>
    <submittedName>
        <fullName evidence="2">Uncharacterized protein</fullName>
    </submittedName>
</protein>
<dbReference type="KEGG" id="dvl:Dvul_0422"/>
<gene>
    <name evidence="2" type="ordered locus">Dvul_0422</name>
</gene>
<dbReference type="EMBL" id="CP000527">
    <property type="protein sequence ID" value="ABM27445.1"/>
    <property type="molecule type" value="Genomic_DNA"/>
</dbReference>
<proteinExistence type="predicted"/>